<evidence type="ECO:0000313" key="2">
    <source>
        <dbReference type="EMBL" id="SUF93967.1"/>
    </source>
</evidence>
<proteinExistence type="predicted"/>
<organism evidence="2 3">
    <name type="scientific">Salmonella enterica</name>
    <name type="common">Salmonella choleraesuis</name>
    <dbReference type="NCBI Taxonomy" id="28901"/>
    <lineage>
        <taxon>Bacteria</taxon>
        <taxon>Pseudomonadati</taxon>
        <taxon>Pseudomonadota</taxon>
        <taxon>Gammaproteobacteria</taxon>
        <taxon>Enterobacterales</taxon>
        <taxon>Enterobacteriaceae</taxon>
        <taxon>Salmonella</taxon>
    </lineage>
</organism>
<gene>
    <name evidence="2" type="ORF">NCTC6385_00829</name>
</gene>
<keyword evidence="1" id="KW-0472">Membrane</keyword>
<name>A0A7D8IUZ4_SALER</name>
<dbReference type="AlphaFoldDB" id="A0A7D8IUZ4"/>
<sequence>MLLILLYRGEIRRPSFLDGTMGKFSLLLLGIGVIFALIIILLAVIDEYLNDHDS</sequence>
<keyword evidence="1" id="KW-0812">Transmembrane</keyword>
<keyword evidence="1" id="KW-1133">Transmembrane helix</keyword>
<dbReference type="Proteomes" id="UP000254463">
    <property type="component" value="Unassembled WGS sequence"/>
</dbReference>
<feature type="transmembrane region" description="Helical" evidence="1">
    <location>
        <begin position="21"/>
        <end position="45"/>
    </location>
</feature>
<evidence type="ECO:0000313" key="3">
    <source>
        <dbReference type="Proteomes" id="UP000254463"/>
    </source>
</evidence>
<evidence type="ECO:0000256" key="1">
    <source>
        <dbReference type="SAM" id="Phobius"/>
    </source>
</evidence>
<dbReference type="EMBL" id="UGWV01000002">
    <property type="protein sequence ID" value="SUF93967.1"/>
    <property type="molecule type" value="Genomic_DNA"/>
</dbReference>
<protein>
    <submittedName>
        <fullName evidence="2">Uncharacterized protein</fullName>
    </submittedName>
</protein>
<reference evidence="2 3" key="1">
    <citation type="submission" date="2018-06" db="EMBL/GenBank/DDBJ databases">
        <authorList>
            <consortium name="Pathogen Informatics"/>
            <person name="Doyle S."/>
        </authorList>
    </citation>
    <scope>NUCLEOTIDE SEQUENCE [LARGE SCALE GENOMIC DNA]</scope>
    <source>
        <strain evidence="2 3">NCTC6385</strain>
    </source>
</reference>
<accession>A0A7D8IUZ4</accession>